<evidence type="ECO:0000256" key="5">
    <source>
        <dbReference type="ARBA" id="ARBA00023002"/>
    </source>
</evidence>
<comment type="caution">
    <text evidence="10">The sequence shown here is derived from an EMBL/GenBank/DDBJ whole genome shotgun (WGS) entry which is preliminary data.</text>
</comment>
<dbReference type="GO" id="GO:0008395">
    <property type="term" value="F:steroid hydroxylase activity"/>
    <property type="evidence" value="ECO:0007669"/>
    <property type="project" value="TreeGrafter"/>
</dbReference>
<keyword evidence="5 9" id="KW-0560">Oxidoreductase</keyword>
<dbReference type="RefSeq" id="WP_147847851.1">
    <property type="nucleotide sequence ID" value="NZ_VDUZ01000016.1"/>
</dbReference>
<keyword evidence="6 9" id="KW-0408">Iron</keyword>
<dbReference type="PROSITE" id="PS00086">
    <property type="entry name" value="CYTOCHROME_P450"/>
    <property type="match status" value="1"/>
</dbReference>
<sequence length="427" mass="48198">MPADAAADQAGIDRAIVDPRTYADQAACDALFARLRRERPAHWTAPDSVRPFWTISRHADIKDIERQNDRFINDPRLVLTSIADEERVKRITGGNHLLLRTLVNMDDPDHRVYRNLTQPWFMPPNLKKLEAGLAALAREFVDRLEDMDGECDFVRDVAVWYPLRVIMMILGVPREDEALMLKLTQEIFGARDPDMRRGGDTDEKAHVSATVKEFFSYFGALIADRRKNPKDDVASVIANAQIGGKPISEFEALSYYVIIATAGHDTTSSTTAGGLLALMQNPAELAKLRARPDLLRLAIDEMVRWVTPVKHFFRTATVDHDLHGHTIRAGDSLMMCYASANRDEAVFAEPYAFKVDRAPNPHIAFGYGVHLCLGQHLAKMEIRTLYEELLSRLEHVELAGDPAWVEATFVSGLKRLPIRYRMKRKAA</sequence>
<protein>
    <submittedName>
        <fullName evidence="10">Cytochrome P450</fullName>
    </submittedName>
</protein>
<reference evidence="10 11" key="1">
    <citation type="submission" date="2019-06" db="EMBL/GenBank/DDBJ databases">
        <title>New taxonomy in bacterial strain CC-CFT640, isolated from vineyard.</title>
        <authorList>
            <person name="Lin S.-Y."/>
            <person name="Tsai C.-F."/>
            <person name="Young C.-C."/>
        </authorList>
    </citation>
    <scope>NUCLEOTIDE SEQUENCE [LARGE SCALE GENOMIC DNA]</scope>
    <source>
        <strain evidence="10 11">CC-CFT640</strain>
    </source>
</reference>
<dbReference type="OrthoDB" id="9801155at2"/>
<proteinExistence type="inferred from homology"/>
<dbReference type="GO" id="GO:0005506">
    <property type="term" value="F:iron ion binding"/>
    <property type="evidence" value="ECO:0007669"/>
    <property type="project" value="InterPro"/>
</dbReference>
<dbReference type="Gene3D" id="1.10.630.10">
    <property type="entry name" value="Cytochrome P450"/>
    <property type="match status" value="1"/>
</dbReference>
<evidence type="ECO:0000256" key="6">
    <source>
        <dbReference type="ARBA" id="ARBA00023004"/>
    </source>
</evidence>
<evidence type="ECO:0000256" key="4">
    <source>
        <dbReference type="ARBA" id="ARBA00022723"/>
    </source>
</evidence>
<gene>
    <name evidence="10" type="ORF">FHP25_15455</name>
</gene>
<comment type="cofactor">
    <cofactor evidence="1">
        <name>heme</name>
        <dbReference type="ChEBI" id="CHEBI:30413"/>
    </cofactor>
</comment>
<dbReference type="GO" id="GO:0006707">
    <property type="term" value="P:cholesterol catabolic process"/>
    <property type="evidence" value="ECO:0007669"/>
    <property type="project" value="TreeGrafter"/>
</dbReference>
<comment type="function">
    <text evidence="8">Cytochromes P450 are a group of heme-thiolate monooxygenases. They oxidize a variety of structurally unrelated compounds, including steroids, fatty acids, and xenobiotics.</text>
</comment>
<keyword evidence="7 9" id="KW-0503">Monooxygenase</keyword>
<accession>A0A5C8PMG3</accession>
<dbReference type="PRINTS" id="PR00385">
    <property type="entry name" value="P450"/>
</dbReference>
<comment type="similarity">
    <text evidence="2 9">Belongs to the cytochrome P450 family.</text>
</comment>
<evidence type="ECO:0000313" key="10">
    <source>
        <dbReference type="EMBL" id="TXL74810.1"/>
    </source>
</evidence>
<organism evidence="10 11">
    <name type="scientific">Vineibacter terrae</name>
    <dbReference type="NCBI Taxonomy" id="2586908"/>
    <lineage>
        <taxon>Bacteria</taxon>
        <taxon>Pseudomonadati</taxon>
        <taxon>Pseudomonadota</taxon>
        <taxon>Alphaproteobacteria</taxon>
        <taxon>Hyphomicrobiales</taxon>
        <taxon>Vineibacter</taxon>
    </lineage>
</organism>
<keyword evidence="4 9" id="KW-0479">Metal-binding</keyword>
<keyword evidence="3 9" id="KW-0349">Heme</keyword>
<dbReference type="PRINTS" id="PR00359">
    <property type="entry name" value="BP450"/>
</dbReference>
<dbReference type="SUPFAM" id="SSF48264">
    <property type="entry name" value="Cytochrome P450"/>
    <property type="match status" value="1"/>
</dbReference>
<dbReference type="InterPro" id="IPR036396">
    <property type="entry name" value="Cyt_P450_sf"/>
</dbReference>
<dbReference type="PANTHER" id="PTHR46696:SF4">
    <property type="entry name" value="BIOTIN BIOSYNTHESIS CYTOCHROME P450"/>
    <property type="match status" value="1"/>
</dbReference>
<dbReference type="PANTHER" id="PTHR46696">
    <property type="entry name" value="P450, PUTATIVE (EUROFUNG)-RELATED"/>
    <property type="match status" value="1"/>
</dbReference>
<dbReference type="EMBL" id="VDUZ01000016">
    <property type="protein sequence ID" value="TXL74810.1"/>
    <property type="molecule type" value="Genomic_DNA"/>
</dbReference>
<dbReference type="CDD" id="cd11033">
    <property type="entry name" value="CYP142-like"/>
    <property type="match status" value="1"/>
</dbReference>
<dbReference type="Pfam" id="PF00067">
    <property type="entry name" value="p450"/>
    <property type="match status" value="1"/>
</dbReference>
<evidence type="ECO:0000313" key="11">
    <source>
        <dbReference type="Proteomes" id="UP000321638"/>
    </source>
</evidence>
<dbReference type="AlphaFoldDB" id="A0A5C8PMG3"/>
<evidence type="ECO:0000256" key="3">
    <source>
        <dbReference type="ARBA" id="ARBA00022617"/>
    </source>
</evidence>
<evidence type="ECO:0000256" key="2">
    <source>
        <dbReference type="ARBA" id="ARBA00010617"/>
    </source>
</evidence>
<dbReference type="Proteomes" id="UP000321638">
    <property type="component" value="Unassembled WGS sequence"/>
</dbReference>
<name>A0A5C8PMG3_9HYPH</name>
<evidence type="ECO:0000256" key="1">
    <source>
        <dbReference type="ARBA" id="ARBA00001971"/>
    </source>
</evidence>
<evidence type="ECO:0000256" key="7">
    <source>
        <dbReference type="ARBA" id="ARBA00023033"/>
    </source>
</evidence>
<dbReference type="FunFam" id="1.10.630.10:FF:000018">
    <property type="entry name" value="Cytochrome P450 monooxygenase"/>
    <property type="match status" value="1"/>
</dbReference>
<dbReference type="GO" id="GO:0020037">
    <property type="term" value="F:heme binding"/>
    <property type="evidence" value="ECO:0007669"/>
    <property type="project" value="InterPro"/>
</dbReference>
<dbReference type="InterPro" id="IPR001128">
    <property type="entry name" value="Cyt_P450"/>
</dbReference>
<evidence type="ECO:0000256" key="8">
    <source>
        <dbReference type="ARBA" id="ARBA00043906"/>
    </source>
</evidence>
<dbReference type="InterPro" id="IPR002397">
    <property type="entry name" value="Cyt_P450_B"/>
</dbReference>
<dbReference type="GO" id="GO:0036199">
    <property type="term" value="F:cholest-4-en-3-one 26-monooxygenase activity"/>
    <property type="evidence" value="ECO:0007669"/>
    <property type="project" value="TreeGrafter"/>
</dbReference>
<evidence type="ECO:0000256" key="9">
    <source>
        <dbReference type="RuleBase" id="RU000461"/>
    </source>
</evidence>
<dbReference type="InterPro" id="IPR017972">
    <property type="entry name" value="Cyt_P450_CS"/>
</dbReference>
<keyword evidence="11" id="KW-1185">Reference proteome</keyword>